<dbReference type="Proteomes" id="UP000887159">
    <property type="component" value="Unassembled WGS sequence"/>
</dbReference>
<sequence>MSVDQGNSSELQPLRDGRTEIVDPLDRQHHISLLSLEFSRLMLMDFWLEVVTPGYHYVLHKVVPVIPVA</sequence>
<reference evidence="1" key="1">
    <citation type="submission" date="2020-08" db="EMBL/GenBank/DDBJ databases">
        <title>Multicomponent nature underlies the extraordinary mechanical properties of spider dragline silk.</title>
        <authorList>
            <person name="Kono N."/>
            <person name="Nakamura H."/>
            <person name="Mori M."/>
            <person name="Yoshida Y."/>
            <person name="Ohtoshi R."/>
            <person name="Malay A.D."/>
            <person name="Moran D.A.P."/>
            <person name="Tomita M."/>
            <person name="Numata K."/>
            <person name="Arakawa K."/>
        </authorList>
    </citation>
    <scope>NUCLEOTIDE SEQUENCE</scope>
</reference>
<organism evidence="1 2">
    <name type="scientific">Trichonephila clavipes</name>
    <name type="common">Golden silk orbweaver</name>
    <name type="synonym">Nephila clavipes</name>
    <dbReference type="NCBI Taxonomy" id="2585209"/>
    <lineage>
        <taxon>Eukaryota</taxon>
        <taxon>Metazoa</taxon>
        <taxon>Ecdysozoa</taxon>
        <taxon>Arthropoda</taxon>
        <taxon>Chelicerata</taxon>
        <taxon>Arachnida</taxon>
        <taxon>Araneae</taxon>
        <taxon>Araneomorphae</taxon>
        <taxon>Entelegynae</taxon>
        <taxon>Araneoidea</taxon>
        <taxon>Nephilidae</taxon>
        <taxon>Trichonephila</taxon>
    </lineage>
</organism>
<dbReference type="EMBL" id="BMAU01021371">
    <property type="protein sequence ID" value="GFY25213.1"/>
    <property type="molecule type" value="Genomic_DNA"/>
</dbReference>
<dbReference type="AlphaFoldDB" id="A0A8X6VZ87"/>
<proteinExistence type="predicted"/>
<accession>A0A8X6VZ87</accession>
<comment type="caution">
    <text evidence="1">The sequence shown here is derived from an EMBL/GenBank/DDBJ whole genome shotgun (WGS) entry which is preliminary data.</text>
</comment>
<gene>
    <name evidence="1" type="ORF">TNCV_2483341</name>
</gene>
<keyword evidence="2" id="KW-1185">Reference proteome</keyword>
<evidence type="ECO:0000313" key="2">
    <source>
        <dbReference type="Proteomes" id="UP000887159"/>
    </source>
</evidence>
<evidence type="ECO:0000313" key="1">
    <source>
        <dbReference type="EMBL" id="GFY25213.1"/>
    </source>
</evidence>
<protein>
    <submittedName>
        <fullName evidence="1">Uncharacterized protein</fullName>
    </submittedName>
</protein>
<name>A0A8X6VZ87_TRICX</name>